<keyword evidence="1" id="KW-0472">Membrane</keyword>
<gene>
    <name evidence="3" type="ORF">MRAB57_5186</name>
</gene>
<dbReference type="STRING" id="1841860.GCA_900157375_05189"/>
<feature type="domain" description="N-acetyltransferase" evidence="2">
    <location>
        <begin position="501"/>
        <end position="689"/>
    </location>
</feature>
<dbReference type="InterPro" id="IPR016181">
    <property type="entry name" value="Acyl_CoA_acyltransferase"/>
</dbReference>
<name>A0A2U3P0Q4_9MYCO</name>
<keyword evidence="1" id="KW-1133">Transmembrane helix</keyword>
<dbReference type="Pfam" id="PF00583">
    <property type="entry name" value="Acetyltransf_1"/>
    <property type="match status" value="1"/>
</dbReference>
<feature type="transmembrane region" description="Helical" evidence="1">
    <location>
        <begin position="16"/>
        <end position="38"/>
    </location>
</feature>
<keyword evidence="4" id="KW-1185">Reference proteome</keyword>
<dbReference type="InterPro" id="IPR000182">
    <property type="entry name" value="GNAT_dom"/>
</dbReference>
<dbReference type="GO" id="GO:0016747">
    <property type="term" value="F:acyltransferase activity, transferring groups other than amino-acyl groups"/>
    <property type="evidence" value="ECO:0007669"/>
    <property type="project" value="InterPro"/>
</dbReference>
<dbReference type="PROSITE" id="PS51186">
    <property type="entry name" value="GNAT"/>
    <property type="match status" value="1"/>
</dbReference>
<dbReference type="Gene3D" id="3.40.630.30">
    <property type="match status" value="1"/>
</dbReference>
<organism evidence="3 4">
    <name type="scientific">Mycobacterium rhizamassiliense</name>
    <dbReference type="NCBI Taxonomy" id="1841860"/>
    <lineage>
        <taxon>Bacteria</taxon>
        <taxon>Bacillati</taxon>
        <taxon>Actinomycetota</taxon>
        <taxon>Actinomycetes</taxon>
        <taxon>Mycobacteriales</taxon>
        <taxon>Mycobacteriaceae</taxon>
        <taxon>Mycobacterium</taxon>
    </lineage>
</organism>
<dbReference type="CDD" id="cd04301">
    <property type="entry name" value="NAT_SF"/>
    <property type="match status" value="1"/>
</dbReference>
<dbReference type="AlphaFoldDB" id="A0A2U3P0Q4"/>
<proteinExistence type="predicted"/>
<protein>
    <submittedName>
        <fullName evidence="3">Mycobacterium rhizamassiliense ORFan</fullName>
    </submittedName>
</protein>
<reference evidence="3 4" key="1">
    <citation type="submission" date="2017-01" db="EMBL/GenBank/DDBJ databases">
        <authorList>
            <consortium name="Urmite Genomes"/>
        </authorList>
    </citation>
    <scope>NUCLEOTIDE SEQUENCE [LARGE SCALE GENOMIC DNA]</scope>
    <source>
        <strain evidence="3 4">AB57</strain>
    </source>
</reference>
<evidence type="ECO:0000256" key="1">
    <source>
        <dbReference type="SAM" id="Phobius"/>
    </source>
</evidence>
<accession>A0A2U3P0Q4</accession>
<evidence type="ECO:0000259" key="2">
    <source>
        <dbReference type="PROSITE" id="PS51186"/>
    </source>
</evidence>
<keyword evidence="1" id="KW-0812">Transmembrane</keyword>
<dbReference type="SUPFAM" id="SSF55729">
    <property type="entry name" value="Acyl-CoA N-acyltransferases (Nat)"/>
    <property type="match status" value="1"/>
</dbReference>
<dbReference type="Proteomes" id="UP000240988">
    <property type="component" value="Unassembled WGS sequence"/>
</dbReference>
<dbReference type="EMBL" id="FUFA01000005">
    <property type="protein sequence ID" value="SPM37343.1"/>
    <property type="molecule type" value="Genomic_DNA"/>
</dbReference>
<sequence>MSWIGDVQHFWGEYTLAIALFGFGLVLYTQLFPSWRLLMRTLPRHDRLNMPWQALVTLAGLLARGLEAHSLHTAVRLRIELELLNRPEKKPLKLRYDTDKEYKEAVADWNAAMNKWSDDVGRRLAAIAAKKDENERTIVVENCSALLGNDDIERYLDACDAKSFLSKVTINSGFVAPLHLLTGLLAYYDEEWEPVVDAYGRSLIRLEDPFVYSKARKMQSFIFDCWLLWGPSIPICTCEEWHGEVALQYGYGDENNSLTLRCSSPQMLRTLGEKYGGPHDRLALRARVSGVLKWGPDLGTAGFCHAQVAISTDKRLVLDTTSESDGIRPAGGTSEQVHAQYYSAYLWIAFVMCKLDAETGRVEPHNPKHKWRDLIPFFIHANIADPEAYEFHVNQLARGAVEAARQLLVAEPDLILRFGCAIDETGCGSDTLYVLETPKISDRMRVFAREAARQEDGEALQRLHFGSAELFELGEYSACALPEMVNDYLEDIQEKVEEKELTFRELRITRKSDLDLLRTFYDECFEPEFPDEDERESYEQIEAYLRLKEFGWYDKNNYHVIVMLDENDNPIGGSISDYLNQPNAGVIEYLVIKPEYRQKGCGRRLLEQTERTLHDDADRSEKRPLDWIAAEVDDPFVTKRPLHAIDPFVVARIWQKWNYRVLDFRYVQPALAKDKKAVHTLFLTAKTCPEGKFEKICPMADGDGALTDGGPGGNGETPRAPDVPKRDVEILVQEYLRWAMRIDNPVGHKDFQAMSNSMHAGAVRLIRLDEYLGPKEADLRINEVVGDKDPELGHALEVYKAVFGIGAGGKLVNPFALTSSNGSADRADCRCHLWTIRIAEKAEGEETPRSAADAKREGIAHFWTTPTAGLARYVEFLDWSRKPNPLPELIARIEERMVRDDVRSGEQMMLAGKKLERYGRQQSSTGKPMIRAGQKMIAEGRKKRDRDQAEGRDGAGARGWYLECDAANREHFQNAGFRQVGDECLRPGLPGRRVYLMYKQFGPSRGGRDISDDVHRQTVAEIYKLLAIPQPEAAPAAKGGRP</sequence>
<evidence type="ECO:0000313" key="4">
    <source>
        <dbReference type="Proteomes" id="UP000240988"/>
    </source>
</evidence>
<evidence type="ECO:0000313" key="3">
    <source>
        <dbReference type="EMBL" id="SPM37343.1"/>
    </source>
</evidence>